<dbReference type="RefSeq" id="WP_144389218.1">
    <property type="nucleotide sequence ID" value="NZ_CANNCB010000074.1"/>
</dbReference>
<dbReference type="Proteomes" id="UP000319828">
    <property type="component" value="Unassembled WGS sequence"/>
</dbReference>
<dbReference type="Gene3D" id="2.60.40.3110">
    <property type="match status" value="1"/>
</dbReference>
<gene>
    <name evidence="2" type="ORF">FOF44_17535</name>
</gene>
<dbReference type="EMBL" id="VMKJ01000065">
    <property type="protein sequence ID" value="TVO32030.1"/>
    <property type="molecule type" value="Genomic_DNA"/>
</dbReference>
<name>A0A557NUD4_9VIBR</name>
<evidence type="ECO:0008006" key="4">
    <source>
        <dbReference type="Google" id="ProtNLM"/>
    </source>
</evidence>
<reference evidence="2 3" key="1">
    <citation type="submission" date="2019-07" db="EMBL/GenBank/DDBJ databases">
        <title>The draft genome sequence of Vibrio algivorus M1486.</title>
        <authorList>
            <person name="Meng X."/>
        </authorList>
    </citation>
    <scope>NUCLEOTIDE SEQUENCE [LARGE SCALE GENOMIC DNA]</scope>
    <source>
        <strain evidence="2 3">M1486</strain>
    </source>
</reference>
<evidence type="ECO:0000313" key="3">
    <source>
        <dbReference type="Proteomes" id="UP000319828"/>
    </source>
</evidence>
<feature type="signal peptide" evidence="1">
    <location>
        <begin position="1"/>
        <end position="21"/>
    </location>
</feature>
<sequence>MKLWSVITLMFAFGGPLTAWAEERIPMPIDVDLPTKRVQITAYLSNENISDWQLDSGEFVDKVSPIVLDSIKTKLVKEFMDARIVSSDMQKLGWNANFDEDMLIITIDIPAEQLEEIDIPFGGYSSKKEYAKHVRRIEPSPVSGVFNLYYSHTHNLDDTSQYSDSLALRTGIAIGPLTFEDGHTFSRNSINEEVKVQRDASRLMYDLPNNYGFLQVGDYYSDTQIQQLNPGDIFGLSYSYQPQYLRDYYRPNSVPIVLESTSIVTIRINGEDFRRIRLAPGQYNLRDLPIDNGVNEVEVSYIDQGGSEVVQFYNLVNVPEILLGGTLETQWTAGYVQSYNAEGIKELNDEVPAAQMVLSYGLTDWWTISPKVEWQQDVQDYNLLHNFAVWDDFLTLETGLKQTEESDLYKGKVSYYLPETAWGALNNTNISYEYSYQEPIIGYQTQQYIRFSTGLNLPITNGYMSFNGYSRFDDNENVENSLALNTSYRLWDYLTLGVNLRWKETYGDSEESFTISANIPISLFNQRFSVSSRYDSNKEHSENALSFYRYGIDQSWRGTANFRDHEYDGADLYYKKYGDYLNGNIRLSSTNEIDAENRTRVGSVGLETGVAFSGTDIVWTSPVSSGFTIVSLEDESDDYRLVKNDYGRVAIVPKEQGGSTSLITEVSNRRERLIEVNTRELAFDQELEFSEFVVQGGLRRGSSVNLEMIKGLLVTGQLKVHGEPLVDVVGEFVSEDGSRSFPFYTGTAGEFEVDMIPKGQYELNFYSDQYKSQMVYIDDKNSVDGMFVQLEPLAVEFR</sequence>
<dbReference type="GO" id="GO:0015473">
    <property type="term" value="F:fimbrial usher porin activity"/>
    <property type="evidence" value="ECO:0007669"/>
    <property type="project" value="InterPro"/>
</dbReference>
<organism evidence="2 3">
    <name type="scientific">Vibrio algivorus</name>
    <dbReference type="NCBI Taxonomy" id="1667024"/>
    <lineage>
        <taxon>Bacteria</taxon>
        <taxon>Pseudomonadati</taxon>
        <taxon>Pseudomonadota</taxon>
        <taxon>Gammaproteobacteria</taxon>
        <taxon>Vibrionales</taxon>
        <taxon>Vibrionaceae</taxon>
        <taxon>Vibrio</taxon>
    </lineage>
</organism>
<dbReference type="InterPro" id="IPR000015">
    <property type="entry name" value="Fimb_usher"/>
</dbReference>
<proteinExistence type="predicted"/>
<dbReference type="PANTHER" id="PTHR30451">
    <property type="entry name" value="OUTER MEMBRANE USHER PROTEIN"/>
    <property type="match status" value="1"/>
</dbReference>
<comment type="caution">
    <text evidence="2">The sequence shown here is derived from an EMBL/GenBank/DDBJ whole genome shotgun (WGS) entry which is preliminary data.</text>
</comment>
<evidence type="ECO:0000313" key="2">
    <source>
        <dbReference type="EMBL" id="TVO32030.1"/>
    </source>
</evidence>
<dbReference type="AlphaFoldDB" id="A0A557NUD4"/>
<dbReference type="GO" id="GO:0009297">
    <property type="term" value="P:pilus assembly"/>
    <property type="evidence" value="ECO:0007669"/>
    <property type="project" value="InterPro"/>
</dbReference>
<keyword evidence="1" id="KW-0732">Signal</keyword>
<feature type="chain" id="PRO_5022185334" description="Fimbrial biogenesis outer membrane usher protein" evidence="1">
    <location>
        <begin position="22"/>
        <end position="798"/>
    </location>
</feature>
<accession>A0A557NUD4</accession>
<evidence type="ECO:0000256" key="1">
    <source>
        <dbReference type="SAM" id="SignalP"/>
    </source>
</evidence>
<dbReference type="OrthoDB" id="499138at2"/>
<protein>
    <recommendedName>
        <fullName evidence="4">Fimbrial biogenesis outer membrane usher protein</fullName>
    </recommendedName>
</protein>
<dbReference type="PANTHER" id="PTHR30451:SF5">
    <property type="entry name" value="SLR0019 PROTEIN"/>
    <property type="match status" value="1"/>
</dbReference>
<dbReference type="GO" id="GO:0009279">
    <property type="term" value="C:cell outer membrane"/>
    <property type="evidence" value="ECO:0007669"/>
    <property type="project" value="TreeGrafter"/>
</dbReference>